<keyword evidence="2" id="KW-1185">Reference proteome</keyword>
<organism evidence="1 2">
    <name type="scientific">Rhodocollybia butyracea</name>
    <dbReference type="NCBI Taxonomy" id="206335"/>
    <lineage>
        <taxon>Eukaryota</taxon>
        <taxon>Fungi</taxon>
        <taxon>Dikarya</taxon>
        <taxon>Basidiomycota</taxon>
        <taxon>Agaricomycotina</taxon>
        <taxon>Agaricomycetes</taxon>
        <taxon>Agaricomycetidae</taxon>
        <taxon>Agaricales</taxon>
        <taxon>Marasmiineae</taxon>
        <taxon>Omphalotaceae</taxon>
        <taxon>Rhodocollybia</taxon>
    </lineage>
</organism>
<proteinExistence type="predicted"/>
<reference evidence="1" key="1">
    <citation type="submission" date="2020-11" db="EMBL/GenBank/DDBJ databases">
        <authorList>
            <consortium name="DOE Joint Genome Institute"/>
            <person name="Ahrendt S."/>
            <person name="Riley R."/>
            <person name="Andreopoulos W."/>
            <person name="Labutti K."/>
            <person name="Pangilinan J."/>
            <person name="Ruiz-Duenas F.J."/>
            <person name="Barrasa J.M."/>
            <person name="Sanchez-Garcia M."/>
            <person name="Camarero S."/>
            <person name="Miyauchi S."/>
            <person name="Serrano A."/>
            <person name="Linde D."/>
            <person name="Babiker R."/>
            <person name="Drula E."/>
            <person name="Ayuso-Fernandez I."/>
            <person name="Pacheco R."/>
            <person name="Padilla G."/>
            <person name="Ferreira P."/>
            <person name="Barriuso J."/>
            <person name="Kellner H."/>
            <person name="Castanera R."/>
            <person name="Alfaro M."/>
            <person name="Ramirez L."/>
            <person name="Pisabarro A.G."/>
            <person name="Kuo A."/>
            <person name="Tritt A."/>
            <person name="Lipzen A."/>
            <person name="He G."/>
            <person name="Yan M."/>
            <person name="Ng V."/>
            <person name="Cullen D."/>
            <person name="Martin F."/>
            <person name="Rosso M.-N."/>
            <person name="Henrissat B."/>
            <person name="Hibbett D."/>
            <person name="Martinez A.T."/>
            <person name="Grigoriev I.V."/>
        </authorList>
    </citation>
    <scope>NUCLEOTIDE SEQUENCE</scope>
    <source>
        <strain evidence="1">AH 40177</strain>
    </source>
</reference>
<protein>
    <submittedName>
        <fullName evidence="1">Uncharacterized protein</fullName>
    </submittedName>
</protein>
<comment type="caution">
    <text evidence="1">The sequence shown here is derived from an EMBL/GenBank/DDBJ whole genome shotgun (WGS) entry which is preliminary data.</text>
</comment>
<evidence type="ECO:0000313" key="1">
    <source>
        <dbReference type="EMBL" id="KAF9060604.1"/>
    </source>
</evidence>
<dbReference type="Proteomes" id="UP000772434">
    <property type="component" value="Unassembled WGS sequence"/>
</dbReference>
<name>A0A9P5TZT2_9AGAR</name>
<dbReference type="EMBL" id="JADNRY010000235">
    <property type="protein sequence ID" value="KAF9060604.1"/>
    <property type="molecule type" value="Genomic_DNA"/>
</dbReference>
<dbReference type="OrthoDB" id="2953592at2759"/>
<dbReference type="AlphaFoldDB" id="A0A9P5TZT2"/>
<accession>A0A9P5TZT2</accession>
<evidence type="ECO:0000313" key="2">
    <source>
        <dbReference type="Proteomes" id="UP000772434"/>
    </source>
</evidence>
<sequence>MAPPPAQPFSLFKTLTSSKAPQDYPVAELIKRLLLVVGHEICSPLYSRNILSSYQVVSTARDILDHIQQITIAEDSSESDAWASFEQYIELIEPTETRVPSIILLLELLPVAEKETSRQHEPDDSNGVDGYVAWVGNWQTTRDAVKTALTGLTNIITAQHDDFLRAQNSSLPQLDIQTLRQQDDKSYIQTLFIPDELAQFRRSQKVGTLPSEILKSFKRIDIRYDNETTVVWYTKLAMMLNAVYRLASKKISGGQDDAVPIFQRRLTKHTENLDLSEGLEVSYVELKWKALVDALKEISPITPPNYAEIVKLIRDIRRPFYGQAVALVKLFRVLATHFGRKENCTNPEMLSSLQAAMEELKKSLESASTKIATAIMATDLPDDTRAEIEAQFGQAEKPESEELTKWQTQISQAKAADKKRVEEFKTRIQSKTYVDSPGSDSTTIEVLVQQSANANPSSFTYTVKTDMRMSALLWRVAQDNPQAIAKATFKSFQEPKKVIGMDGQVKTSSERNQDPVNWKLADCYI</sequence>
<gene>
    <name evidence="1" type="ORF">BDP27DRAFT_1370381</name>
</gene>